<evidence type="ECO:0000256" key="8">
    <source>
        <dbReference type="ARBA" id="ARBA00022833"/>
    </source>
</evidence>
<dbReference type="Gene3D" id="3.60.15.10">
    <property type="entry name" value="Ribonuclease Z/Hydroxyacylglutathione hydrolase-like"/>
    <property type="match status" value="1"/>
</dbReference>
<dbReference type="PANTHER" id="PTHR46018:SF2">
    <property type="entry name" value="ZINC PHOSPHODIESTERASE ELAC PROTEIN 1"/>
    <property type="match status" value="1"/>
</dbReference>
<dbReference type="CDD" id="cd07717">
    <property type="entry name" value="RNaseZ_ZiPD-like_MBL-fold"/>
    <property type="match status" value="1"/>
</dbReference>
<dbReference type="HAMAP" id="MF_01818">
    <property type="entry name" value="RNase_Z_BN"/>
    <property type="match status" value="1"/>
</dbReference>
<keyword evidence="7 9" id="KW-0378">Hydrolase</keyword>
<organism evidence="9 10">
    <name type="scientific">Exidia glandulosa HHB12029</name>
    <dbReference type="NCBI Taxonomy" id="1314781"/>
    <lineage>
        <taxon>Eukaryota</taxon>
        <taxon>Fungi</taxon>
        <taxon>Dikarya</taxon>
        <taxon>Basidiomycota</taxon>
        <taxon>Agaricomycotina</taxon>
        <taxon>Agaricomycetes</taxon>
        <taxon>Auriculariales</taxon>
        <taxon>Exidiaceae</taxon>
        <taxon>Exidia</taxon>
    </lineage>
</organism>
<keyword evidence="4" id="KW-0540">Nuclease</keyword>
<sequence>MTSLSSFDITFLGTASAQPSSTRNHSALALRLGGEVWLFDCGEATQHQVQRSKDVRMGRIRKIFITHTHGDHIFGLAPLMASAMNGAGGTVGDADDRVQTSEGAAPVEIYGPLGTRAYIRAALCFTHTLLEGRYVVHELRFPTDPLTDPAAALTPHACELVSHQRDILQAANGTWPDIFLSPLLSVSAAPIHHSVPCVGYVVSELPIPGKIEPSLYAPHINRNKVALVKSGIAKPMSLLAKLQAGETLTLPDGAVLEPPPRRPGRKVVILGDTYDPRPIASLAHGADVLIHEATNAYLPGVDLDTKESDTAETVQARAVGHGHSTPQMAGAFARDVGARMLVLNHFSARYPGDESEQSRRVMDAIRHLAVSAFESDEVICARDFMSISVPRRT</sequence>
<dbReference type="PANTHER" id="PTHR46018">
    <property type="entry name" value="ZINC PHOSPHODIESTERASE ELAC PROTEIN 1"/>
    <property type="match status" value="1"/>
</dbReference>
<dbReference type="STRING" id="1314781.A0A165L3U8"/>
<gene>
    <name evidence="9" type="ORF">EXIGLDRAFT_670344</name>
</gene>
<keyword evidence="6" id="KW-0255">Endonuclease</keyword>
<evidence type="ECO:0000256" key="6">
    <source>
        <dbReference type="ARBA" id="ARBA00022759"/>
    </source>
</evidence>
<keyword evidence="3" id="KW-0819">tRNA processing</keyword>
<dbReference type="Pfam" id="PF23023">
    <property type="entry name" value="Anti-Pycsar_Apyc1"/>
    <property type="match status" value="1"/>
</dbReference>
<dbReference type="InParanoid" id="A0A165L3U8"/>
<evidence type="ECO:0000313" key="9">
    <source>
        <dbReference type="EMBL" id="KZV97310.1"/>
    </source>
</evidence>
<proteinExistence type="inferred from homology"/>
<dbReference type="EMBL" id="KV425932">
    <property type="protein sequence ID" value="KZV97310.1"/>
    <property type="molecule type" value="Genomic_DNA"/>
</dbReference>
<dbReference type="GO" id="GO:0005634">
    <property type="term" value="C:nucleus"/>
    <property type="evidence" value="ECO:0007669"/>
    <property type="project" value="TreeGrafter"/>
</dbReference>
<dbReference type="AlphaFoldDB" id="A0A165L3U8"/>
<keyword evidence="10" id="KW-1185">Reference proteome</keyword>
<evidence type="ECO:0000256" key="1">
    <source>
        <dbReference type="ARBA" id="ARBA00001947"/>
    </source>
</evidence>
<dbReference type="InterPro" id="IPR036866">
    <property type="entry name" value="RibonucZ/Hydroxyglut_hydro"/>
</dbReference>
<evidence type="ECO:0000256" key="4">
    <source>
        <dbReference type="ARBA" id="ARBA00022722"/>
    </source>
</evidence>
<dbReference type="GO" id="GO:0046872">
    <property type="term" value="F:metal ion binding"/>
    <property type="evidence" value="ECO:0007669"/>
    <property type="project" value="UniProtKB-KW"/>
</dbReference>
<accession>A0A165L3U8</accession>
<comment type="cofactor">
    <cofactor evidence="1">
        <name>Zn(2+)</name>
        <dbReference type="ChEBI" id="CHEBI:29105"/>
    </cofactor>
</comment>
<name>A0A165L3U8_EXIGL</name>
<evidence type="ECO:0000256" key="2">
    <source>
        <dbReference type="ARBA" id="ARBA00011738"/>
    </source>
</evidence>
<dbReference type="OrthoDB" id="527344at2759"/>
<dbReference type="InterPro" id="IPR013471">
    <property type="entry name" value="RNase_Z/BN"/>
</dbReference>
<evidence type="ECO:0000256" key="3">
    <source>
        <dbReference type="ARBA" id="ARBA00022694"/>
    </source>
</evidence>
<keyword evidence="5" id="KW-0479">Metal-binding</keyword>
<dbReference type="Proteomes" id="UP000077266">
    <property type="component" value="Unassembled WGS sequence"/>
</dbReference>
<protein>
    <submittedName>
        <fullName evidence="9">Metallo-hydrolase/oxidoreductase</fullName>
    </submittedName>
</protein>
<evidence type="ECO:0000256" key="5">
    <source>
        <dbReference type="ARBA" id="ARBA00022723"/>
    </source>
</evidence>
<dbReference type="SUPFAM" id="SSF56281">
    <property type="entry name" value="Metallo-hydrolase/oxidoreductase"/>
    <property type="match status" value="1"/>
</dbReference>
<evidence type="ECO:0000313" key="10">
    <source>
        <dbReference type="Proteomes" id="UP000077266"/>
    </source>
</evidence>
<reference evidence="9 10" key="1">
    <citation type="journal article" date="2016" name="Mol. Biol. Evol.">
        <title>Comparative Genomics of Early-Diverging Mushroom-Forming Fungi Provides Insights into the Origins of Lignocellulose Decay Capabilities.</title>
        <authorList>
            <person name="Nagy L.G."/>
            <person name="Riley R."/>
            <person name="Tritt A."/>
            <person name="Adam C."/>
            <person name="Daum C."/>
            <person name="Floudas D."/>
            <person name="Sun H."/>
            <person name="Yadav J.S."/>
            <person name="Pangilinan J."/>
            <person name="Larsson K.H."/>
            <person name="Matsuura K."/>
            <person name="Barry K."/>
            <person name="Labutti K."/>
            <person name="Kuo R."/>
            <person name="Ohm R.A."/>
            <person name="Bhattacharya S.S."/>
            <person name="Shirouzu T."/>
            <person name="Yoshinaga Y."/>
            <person name="Martin F.M."/>
            <person name="Grigoriev I.V."/>
            <person name="Hibbett D.S."/>
        </authorList>
    </citation>
    <scope>NUCLEOTIDE SEQUENCE [LARGE SCALE GENOMIC DNA]</scope>
    <source>
        <strain evidence="9 10">HHB12029</strain>
    </source>
</reference>
<dbReference type="GO" id="GO:0042781">
    <property type="term" value="F:3'-tRNA processing endoribonuclease activity"/>
    <property type="evidence" value="ECO:0007669"/>
    <property type="project" value="TreeGrafter"/>
</dbReference>
<evidence type="ECO:0000256" key="7">
    <source>
        <dbReference type="ARBA" id="ARBA00022801"/>
    </source>
</evidence>
<keyword evidence="8" id="KW-0862">Zinc</keyword>
<comment type="subunit">
    <text evidence="2">Homodimer.</text>
</comment>